<keyword evidence="1" id="KW-0694">RNA-binding</keyword>
<comment type="caution">
    <text evidence="4">The sequence shown here is derived from an EMBL/GenBank/DDBJ whole genome shotgun (WGS) entry which is preliminary data.</text>
</comment>
<dbReference type="PANTHER" id="PTHR13618:SF1">
    <property type="entry name" value="PROTEIN ROGDI HOMOLOG"/>
    <property type="match status" value="1"/>
</dbReference>
<evidence type="ECO:0000256" key="2">
    <source>
        <dbReference type="SAM" id="MobiDB-lite"/>
    </source>
</evidence>
<feature type="compositionally biased region" description="Low complexity" evidence="2">
    <location>
        <begin position="818"/>
        <end position="832"/>
    </location>
</feature>
<feature type="compositionally biased region" description="Gly residues" evidence="2">
    <location>
        <begin position="755"/>
        <end position="767"/>
    </location>
</feature>
<proteinExistence type="predicted"/>
<dbReference type="PANTHER" id="PTHR13618">
    <property type="entry name" value="LEUCINE ZIPPER CONTAINING TRANSCRIPTION FACTOR LZF1"/>
    <property type="match status" value="1"/>
</dbReference>
<feature type="compositionally biased region" description="Gly residues" evidence="2">
    <location>
        <begin position="692"/>
        <end position="708"/>
    </location>
</feature>
<feature type="compositionally biased region" description="Polar residues" evidence="2">
    <location>
        <begin position="528"/>
        <end position="542"/>
    </location>
</feature>
<feature type="compositionally biased region" description="Low complexity" evidence="2">
    <location>
        <begin position="127"/>
        <end position="140"/>
    </location>
</feature>
<feature type="compositionally biased region" description="Polar residues" evidence="2">
    <location>
        <begin position="356"/>
        <end position="366"/>
    </location>
</feature>
<dbReference type="GO" id="GO:0003723">
    <property type="term" value="F:RNA binding"/>
    <property type="evidence" value="ECO:0007669"/>
    <property type="project" value="UniProtKB-KW"/>
</dbReference>
<feature type="region of interest" description="Disordered" evidence="2">
    <location>
        <begin position="669"/>
        <end position="708"/>
    </location>
</feature>
<feature type="compositionally biased region" description="Low complexity" evidence="2">
    <location>
        <begin position="797"/>
        <end position="810"/>
    </location>
</feature>
<name>A0A9P5SBS4_9FUNG</name>
<dbReference type="GO" id="GO:0043291">
    <property type="term" value="C:RAVE complex"/>
    <property type="evidence" value="ECO:0007669"/>
    <property type="project" value="TreeGrafter"/>
</dbReference>
<evidence type="ECO:0000313" key="4">
    <source>
        <dbReference type="EMBL" id="KAF9324885.1"/>
    </source>
</evidence>
<sequence length="899" mass="95475">MPQFMSIEDELADEERVLRAEQEWFLSTQVQPSLEAIQKALIVCQDAVRLQDDTKGALTLAISSTNNDILKGFVTLSSSFIVKGELVVKLPKQPVIKAAIHSQAPITNVVPSSLTVPSMTTATGTGSAAGSFAGSSGNSTDITENSEEAKDASALAQQKNSQDSQLQASPSESSSTATVAIVAPIGSHVNPHQLMHRPPGHLTQPYLLEQLKDVQNHTSQALLRLEDYWETGVVGSNQPPKDIKESTRPLKTLLELLQRHLRAGIEAMAQPNKEKLYPFRVCDPKIFSPALSEDFVIEFYIRDSQLVCAAYALQLTGGSGSGSNGGNSGPSLSTFLQQAPSQPPSAPTSAESATSHNHNSSTDANQASTGLHVHFPQQPAQAAHGQAPSSSLQPSTAVTAGDHHQPAPKGGQITHRPTSPAALHSHHQYQPLQPIQSKPYPWSPSRSPPTPQQPGEYHPSNTASVSVVLPVSSKVGQTGKGGIKGKVATTLEDKMVQVQSSKLSEISAKLSAAEGLCHSMHIHQYPTHHNNTADSDVLMQSSTPTPPGRRRGDRPPRFDWKLLPPGHFELARKVLSDVPLFLYTVMPRYWSASGFYHWLRTYNYLTLTRASFTPESFFAAWTSALLILSNFPPYGTHPVDIARAYYLEMNSRGGGITIVHQPTSLESRPGRSLGLGQGTGSHPTGNGQRIATGGGGRSRVSGGVQGSAAGGLHTAAGLARAMQERGGGVSDEFLFAPAAFVAGSGRGPSARGGRNARGGGALRGAGGARQQQQQGQPNNRAANHKALALGQRPGRKQAAQVPQTQHQQPQGIRGRTGRGASNGAQAQAQAQGRKGKGAQTAKSNGPGGKQNKKGKAKVNAGSLDSELNEYMMKDHQSAASALDNDLDSYMAEKPEESTW</sequence>
<keyword evidence="5" id="KW-1185">Reference proteome</keyword>
<dbReference type="AlphaFoldDB" id="A0A9P5SBS4"/>
<dbReference type="InterPro" id="IPR028241">
    <property type="entry name" value="RAVE2/Rogdi"/>
</dbReference>
<evidence type="ECO:0000259" key="3">
    <source>
        <dbReference type="SMART" id="SM01218"/>
    </source>
</evidence>
<evidence type="ECO:0000256" key="1">
    <source>
        <dbReference type="ARBA" id="ARBA00022884"/>
    </source>
</evidence>
<dbReference type="Pfam" id="PF13865">
    <property type="entry name" value="FoP_duplication"/>
    <property type="match status" value="1"/>
</dbReference>
<organism evidence="4 5">
    <name type="scientific">Podila minutissima</name>
    <dbReference type="NCBI Taxonomy" id="64525"/>
    <lineage>
        <taxon>Eukaryota</taxon>
        <taxon>Fungi</taxon>
        <taxon>Fungi incertae sedis</taxon>
        <taxon>Mucoromycota</taxon>
        <taxon>Mortierellomycotina</taxon>
        <taxon>Mortierellomycetes</taxon>
        <taxon>Mortierellales</taxon>
        <taxon>Mortierellaceae</taxon>
        <taxon>Podila</taxon>
    </lineage>
</organism>
<feature type="region of interest" description="Disordered" evidence="2">
    <location>
        <begin position="528"/>
        <end position="556"/>
    </location>
</feature>
<feature type="compositionally biased region" description="Low complexity" evidence="2">
    <location>
        <begin position="164"/>
        <end position="177"/>
    </location>
</feature>
<feature type="region of interest" description="Disordered" evidence="2">
    <location>
        <begin position="320"/>
        <end position="366"/>
    </location>
</feature>
<reference evidence="4" key="1">
    <citation type="journal article" date="2020" name="Fungal Divers.">
        <title>Resolving the Mortierellaceae phylogeny through synthesis of multi-gene phylogenetics and phylogenomics.</title>
        <authorList>
            <person name="Vandepol N."/>
            <person name="Liber J."/>
            <person name="Desiro A."/>
            <person name="Na H."/>
            <person name="Kennedy M."/>
            <person name="Barry K."/>
            <person name="Grigoriev I.V."/>
            <person name="Miller A.N."/>
            <person name="O'Donnell K."/>
            <person name="Stajich J.E."/>
            <person name="Bonito G."/>
        </authorList>
    </citation>
    <scope>NUCLEOTIDE SEQUENCE</scope>
    <source>
        <strain evidence="4">NVP1</strain>
    </source>
</reference>
<gene>
    <name evidence="4" type="ORF">BG006_000146</name>
</gene>
<dbReference type="Proteomes" id="UP000696485">
    <property type="component" value="Unassembled WGS sequence"/>
</dbReference>
<dbReference type="EMBL" id="JAAAUY010001012">
    <property type="protein sequence ID" value="KAF9324885.1"/>
    <property type="molecule type" value="Genomic_DNA"/>
</dbReference>
<feature type="region of interest" description="Disordered" evidence="2">
    <location>
        <begin position="742"/>
        <end position="899"/>
    </location>
</feature>
<feature type="compositionally biased region" description="Basic and acidic residues" evidence="2">
    <location>
        <begin position="890"/>
        <end position="899"/>
    </location>
</feature>
<dbReference type="InterPro" id="IPR025715">
    <property type="entry name" value="FoP_C"/>
</dbReference>
<feature type="compositionally biased region" description="Low complexity" evidence="2">
    <location>
        <begin position="768"/>
        <end position="781"/>
    </location>
</feature>
<protein>
    <recommendedName>
        <fullName evidence="3">Chromatin target of PRMT1 protein C-terminal domain-containing protein</fullName>
    </recommendedName>
</protein>
<feature type="region of interest" description="Disordered" evidence="2">
    <location>
        <begin position="378"/>
        <end position="461"/>
    </location>
</feature>
<accession>A0A9P5SBS4</accession>
<feature type="region of interest" description="Disordered" evidence="2">
    <location>
        <begin position="127"/>
        <end position="177"/>
    </location>
</feature>
<dbReference type="Pfam" id="PF10259">
    <property type="entry name" value="Rogdi_lz"/>
    <property type="match status" value="2"/>
</dbReference>
<evidence type="ECO:0000313" key="5">
    <source>
        <dbReference type="Proteomes" id="UP000696485"/>
    </source>
</evidence>
<feature type="domain" description="Chromatin target of PRMT1 protein C-terminal" evidence="3">
    <location>
        <begin position="809"/>
        <end position="896"/>
    </location>
</feature>
<feature type="compositionally biased region" description="Low complexity" evidence="2">
    <location>
        <begin position="378"/>
        <end position="391"/>
    </location>
</feature>
<feature type="compositionally biased region" description="Polar residues" evidence="2">
    <location>
        <begin position="680"/>
        <end position="689"/>
    </location>
</feature>
<dbReference type="SMART" id="SM01218">
    <property type="entry name" value="FoP_duplication"/>
    <property type="match status" value="1"/>
</dbReference>